<dbReference type="PANTHER" id="PTHR48078:SF6">
    <property type="entry name" value="L-THREONINE DEHYDRATASE CATABOLIC TDCB"/>
    <property type="match status" value="1"/>
</dbReference>
<evidence type="ECO:0000256" key="5">
    <source>
        <dbReference type="ARBA" id="ARBA00018679"/>
    </source>
</evidence>
<keyword evidence="6" id="KW-0028">Amino-acid biosynthesis</keyword>
<dbReference type="Pfam" id="PF00291">
    <property type="entry name" value="PALP"/>
    <property type="match status" value="1"/>
</dbReference>
<dbReference type="AlphaFoldDB" id="A0A937W1L7"/>
<dbReference type="GO" id="GO:0009088">
    <property type="term" value="P:threonine biosynthetic process"/>
    <property type="evidence" value="ECO:0007669"/>
    <property type="project" value="UniProtKB-UniRule"/>
</dbReference>
<evidence type="ECO:0000256" key="7">
    <source>
        <dbReference type="ARBA" id="ARBA00022697"/>
    </source>
</evidence>
<evidence type="ECO:0000313" key="15">
    <source>
        <dbReference type="Proteomes" id="UP000712673"/>
    </source>
</evidence>
<dbReference type="Gene3D" id="3.40.50.1100">
    <property type="match status" value="2"/>
</dbReference>
<dbReference type="Proteomes" id="UP000712673">
    <property type="component" value="Unassembled WGS sequence"/>
</dbReference>
<reference evidence="14" key="1">
    <citation type="submission" date="2019-03" db="EMBL/GenBank/DDBJ databases">
        <title>Lake Tanganyika Metagenome-Assembled Genomes (MAGs).</title>
        <authorList>
            <person name="Tran P."/>
        </authorList>
    </citation>
    <scope>NUCLEOTIDE SEQUENCE</scope>
    <source>
        <strain evidence="14">K_DeepCast_65m_m2_066</strain>
    </source>
</reference>
<accession>A0A937W1L7</accession>
<dbReference type="PROSITE" id="PS00165">
    <property type="entry name" value="DEHYDRATASE_SER_THR"/>
    <property type="match status" value="1"/>
</dbReference>
<dbReference type="NCBIfam" id="NF006050">
    <property type="entry name" value="PRK08197.1"/>
    <property type="match status" value="1"/>
</dbReference>
<evidence type="ECO:0000259" key="13">
    <source>
        <dbReference type="Pfam" id="PF00291"/>
    </source>
</evidence>
<evidence type="ECO:0000256" key="11">
    <source>
        <dbReference type="NCBIfam" id="TIGR00260"/>
    </source>
</evidence>
<evidence type="ECO:0000256" key="12">
    <source>
        <dbReference type="PIRSR" id="PIRSR604450-51"/>
    </source>
</evidence>
<dbReference type="EC" id="4.2.3.1" evidence="4 11"/>
<comment type="similarity">
    <text evidence="3">Belongs to the threonine synthase family.</text>
</comment>
<dbReference type="GO" id="GO:0006567">
    <property type="term" value="P:L-threonine catabolic process"/>
    <property type="evidence" value="ECO:0007669"/>
    <property type="project" value="TreeGrafter"/>
</dbReference>
<dbReference type="GO" id="GO:0009097">
    <property type="term" value="P:isoleucine biosynthetic process"/>
    <property type="evidence" value="ECO:0007669"/>
    <property type="project" value="TreeGrafter"/>
</dbReference>
<evidence type="ECO:0000256" key="9">
    <source>
        <dbReference type="ARBA" id="ARBA00023239"/>
    </source>
</evidence>
<evidence type="ECO:0000256" key="10">
    <source>
        <dbReference type="ARBA" id="ARBA00049144"/>
    </source>
</evidence>
<evidence type="ECO:0000256" key="3">
    <source>
        <dbReference type="ARBA" id="ARBA00005517"/>
    </source>
</evidence>
<dbReference type="InterPro" id="IPR050147">
    <property type="entry name" value="Ser/Thr_Dehydratase"/>
</dbReference>
<dbReference type="EMBL" id="VGLS01000251">
    <property type="protein sequence ID" value="MBM3224060.1"/>
    <property type="molecule type" value="Genomic_DNA"/>
</dbReference>
<dbReference type="InterPro" id="IPR036052">
    <property type="entry name" value="TrpB-like_PALP_sf"/>
</dbReference>
<dbReference type="SUPFAM" id="SSF53686">
    <property type="entry name" value="Tryptophan synthase beta subunit-like PLP-dependent enzymes"/>
    <property type="match status" value="1"/>
</dbReference>
<dbReference type="GO" id="GO:0004794">
    <property type="term" value="F:threonine deaminase activity"/>
    <property type="evidence" value="ECO:0007669"/>
    <property type="project" value="TreeGrafter"/>
</dbReference>
<evidence type="ECO:0000256" key="6">
    <source>
        <dbReference type="ARBA" id="ARBA00022605"/>
    </source>
</evidence>
<dbReference type="GO" id="GO:0006565">
    <property type="term" value="P:L-serine catabolic process"/>
    <property type="evidence" value="ECO:0007669"/>
    <property type="project" value="TreeGrafter"/>
</dbReference>
<keyword evidence="9 14" id="KW-0456">Lyase</keyword>
<dbReference type="InterPro" id="IPR001926">
    <property type="entry name" value="TrpB-like_PALP"/>
</dbReference>
<dbReference type="CDD" id="cd01563">
    <property type="entry name" value="Thr-synth_1"/>
    <property type="match status" value="1"/>
</dbReference>
<dbReference type="GO" id="GO:0030170">
    <property type="term" value="F:pyridoxal phosphate binding"/>
    <property type="evidence" value="ECO:0007669"/>
    <property type="project" value="InterPro"/>
</dbReference>
<keyword evidence="8 12" id="KW-0663">Pyridoxal phosphate</keyword>
<evidence type="ECO:0000256" key="1">
    <source>
        <dbReference type="ARBA" id="ARBA00001933"/>
    </source>
</evidence>
<comment type="catalytic activity">
    <reaction evidence="10">
        <text>O-phospho-L-homoserine + H2O = L-threonine + phosphate</text>
        <dbReference type="Rhea" id="RHEA:10840"/>
        <dbReference type="ChEBI" id="CHEBI:15377"/>
        <dbReference type="ChEBI" id="CHEBI:43474"/>
        <dbReference type="ChEBI" id="CHEBI:57590"/>
        <dbReference type="ChEBI" id="CHEBI:57926"/>
        <dbReference type="EC" id="4.2.3.1"/>
    </reaction>
</comment>
<keyword evidence="7" id="KW-0791">Threonine biosynthesis</keyword>
<feature type="domain" description="Tryptophan synthase beta chain-like PALP" evidence="13">
    <location>
        <begin position="71"/>
        <end position="376"/>
    </location>
</feature>
<dbReference type="NCBIfam" id="TIGR00260">
    <property type="entry name" value="thrC"/>
    <property type="match status" value="1"/>
</dbReference>
<name>A0A937W1L7_UNCTE</name>
<proteinExistence type="inferred from homology"/>
<organism evidence="14 15">
    <name type="scientific">Tectimicrobiota bacterium</name>
    <dbReference type="NCBI Taxonomy" id="2528274"/>
    <lineage>
        <taxon>Bacteria</taxon>
        <taxon>Pseudomonadati</taxon>
        <taxon>Nitrospinota/Tectimicrobiota group</taxon>
        <taxon>Candidatus Tectimicrobiota</taxon>
    </lineage>
</organism>
<dbReference type="GO" id="GO:0003941">
    <property type="term" value="F:L-serine ammonia-lyase activity"/>
    <property type="evidence" value="ECO:0007669"/>
    <property type="project" value="TreeGrafter"/>
</dbReference>
<comment type="caution">
    <text evidence="14">The sequence shown here is derived from an EMBL/GenBank/DDBJ whole genome shotgun (WGS) entry which is preliminary data.</text>
</comment>
<comment type="pathway">
    <text evidence="2">Amino-acid biosynthesis; L-threonine biosynthesis; L-threonine from L-aspartate: step 5/5.</text>
</comment>
<evidence type="ECO:0000256" key="2">
    <source>
        <dbReference type="ARBA" id="ARBA00004979"/>
    </source>
</evidence>
<dbReference type="PANTHER" id="PTHR48078">
    <property type="entry name" value="THREONINE DEHYDRATASE, MITOCHONDRIAL-RELATED"/>
    <property type="match status" value="1"/>
</dbReference>
<comment type="cofactor">
    <cofactor evidence="1 12">
        <name>pyridoxal 5'-phosphate</name>
        <dbReference type="ChEBI" id="CHEBI:597326"/>
    </cofactor>
</comment>
<evidence type="ECO:0000256" key="8">
    <source>
        <dbReference type="ARBA" id="ARBA00022898"/>
    </source>
</evidence>
<sequence>MFSYFDHLECSACDATYASTALVNLCTCGAPLLARYRLEDAAAALDRTNLHGTTLWRYHAMLPVQSPAGVVSLGEGMTPLLRADRLGKRLGLNHLYIKDESLNPTGSFKARGLALAIARAAELGVTRVAVPSAGNAGGATAAYAARAGLESYVFMPRDVPRAFIVECQINGAHVELVDGLITDAGRRVAAGRDEYGWFDLSTLKEPYRVEGKKTMGYELAEQFDWELPHVIIYPTGGGTGLIGMWKSFDEMEALGWIDSHRPRMVTVQAEGCAPIVRAFQSGATRAEPWQNATTMAAGLRVPSAVGDALMLRALRESEGTAVAVSEAEILESVQAIGASEGMFVCPEGGAALAGLRRLIAEGWIDPEERVVLFNTGSGLKYLDALPPDFH</sequence>
<protein>
    <recommendedName>
        <fullName evidence="5 11">Threonine synthase</fullName>
        <ecNumber evidence="4 11">4.2.3.1</ecNumber>
    </recommendedName>
</protein>
<feature type="modified residue" description="N6-(pyridoxal phosphate)lysine" evidence="12">
    <location>
        <position position="109"/>
    </location>
</feature>
<gene>
    <name evidence="14" type="ORF">FJZ47_09690</name>
</gene>
<evidence type="ECO:0000313" key="14">
    <source>
        <dbReference type="EMBL" id="MBM3224060.1"/>
    </source>
</evidence>
<dbReference type="InterPro" id="IPR004450">
    <property type="entry name" value="Thr_synthase-like"/>
</dbReference>
<evidence type="ECO:0000256" key="4">
    <source>
        <dbReference type="ARBA" id="ARBA00013028"/>
    </source>
</evidence>
<dbReference type="GO" id="GO:0004795">
    <property type="term" value="F:threonine synthase activity"/>
    <property type="evidence" value="ECO:0007669"/>
    <property type="project" value="UniProtKB-UniRule"/>
</dbReference>
<dbReference type="InterPro" id="IPR000634">
    <property type="entry name" value="Ser/Thr_deHydtase_PyrdxlP-BS"/>
</dbReference>